<protein>
    <recommendedName>
        <fullName evidence="6">Ubiquitin-like protease family profile domain-containing protein</fullName>
    </recommendedName>
</protein>
<evidence type="ECO:0000256" key="3">
    <source>
        <dbReference type="ARBA" id="ARBA00022801"/>
    </source>
</evidence>
<name>A0A8W8P2E1_MAGGI</name>
<keyword evidence="2" id="KW-0645">Protease</keyword>
<feature type="region of interest" description="Disordered" evidence="5">
    <location>
        <begin position="159"/>
        <end position="183"/>
    </location>
</feature>
<dbReference type="AlphaFoldDB" id="A0A8W8P2E1"/>
<feature type="compositionally biased region" description="Acidic residues" evidence="5">
    <location>
        <begin position="98"/>
        <end position="107"/>
    </location>
</feature>
<dbReference type="GO" id="GO:0006508">
    <property type="term" value="P:proteolysis"/>
    <property type="evidence" value="ECO:0007669"/>
    <property type="project" value="UniProtKB-KW"/>
</dbReference>
<feature type="region of interest" description="Disordered" evidence="5">
    <location>
        <begin position="202"/>
        <end position="226"/>
    </location>
</feature>
<keyword evidence="8" id="KW-1185">Reference proteome</keyword>
<evidence type="ECO:0000256" key="1">
    <source>
        <dbReference type="ARBA" id="ARBA00005234"/>
    </source>
</evidence>
<evidence type="ECO:0000256" key="2">
    <source>
        <dbReference type="ARBA" id="ARBA00022670"/>
    </source>
</evidence>
<dbReference type="InterPro" id="IPR044613">
    <property type="entry name" value="Nep1/2-like"/>
</dbReference>
<dbReference type="GO" id="GO:0008234">
    <property type="term" value="F:cysteine-type peptidase activity"/>
    <property type="evidence" value="ECO:0007669"/>
    <property type="project" value="UniProtKB-KW"/>
</dbReference>
<reference evidence="7" key="1">
    <citation type="submission" date="2022-08" db="UniProtKB">
        <authorList>
            <consortium name="EnsemblMetazoa"/>
        </authorList>
    </citation>
    <scope>IDENTIFICATION</scope>
    <source>
        <strain evidence="7">05x7-T-G4-1.051#20</strain>
    </source>
</reference>
<dbReference type="Pfam" id="PF02902">
    <property type="entry name" value="Peptidase_C48"/>
    <property type="match status" value="1"/>
</dbReference>
<dbReference type="PANTHER" id="PTHR46468">
    <property type="entry name" value="SENTRIN-SPECIFIC PROTEASE 8"/>
    <property type="match status" value="1"/>
</dbReference>
<dbReference type="Proteomes" id="UP000005408">
    <property type="component" value="Unassembled WGS sequence"/>
</dbReference>
<dbReference type="Gene3D" id="3.40.395.10">
    <property type="entry name" value="Adenoviral Proteinase, Chain A"/>
    <property type="match status" value="1"/>
</dbReference>
<evidence type="ECO:0000313" key="8">
    <source>
        <dbReference type="Proteomes" id="UP000005408"/>
    </source>
</evidence>
<dbReference type="PROSITE" id="PS50600">
    <property type="entry name" value="ULP_PROTEASE"/>
    <property type="match status" value="1"/>
</dbReference>
<dbReference type="InterPro" id="IPR003653">
    <property type="entry name" value="Peptidase_C48_C"/>
</dbReference>
<proteinExistence type="inferred from homology"/>
<dbReference type="InterPro" id="IPR038765">
    <property type="entry name" value="Papain-like_cys_pep_sf"/>
</dbReference>
<dbReference type="SUPFAM" id="SSF54001">
    <property type="entry name" value="Cysteine proteinases"/>
    <property type="match status" value="1"/>
</dbReference>
<dbReference type="PANTHER" id="PTHR46468:SF1">
    <property type="entry name" value="SENTRIN-SPECIFIC PROTEASE 8"/>
    <property type="match status" value="1"/>
</dbReference>
<evidence type="ECO:0000256" key="4">
    <source>
        <dbReference type="ARBA" id="ARBA00022807"/>
    </source>
</evidence>
<evidence type="ECO:0000256" key="5">
    <source>
        <dbReference type="SAM" id="MobiDB-lite"/>
    </source>
</evidence>
<feature type="compositionally biased region" description="Polar residues" evidence="5">
    <location>
        <begin position="118"/>
        <end position="129"/>
    </location>
</feature>
<accession>A0A8W8P2E1</accession>
<comment type="similarity">
    <text evidence="1">Belongs to the peptidase C48 family.</text>
</comment>
<keyword evidence="4" id="KW-0788">Thiol protease</keyword>
<organism evidence="7 8">
    <name type="scientific">Magallana gigas</name>
    <name type="common">Pacific oyster</name>
    <name type="synonym">Crassostrea gigas</name>
    <dbReference type="NCBI Taxonomy" id="29159"/>
    <lineage>
        <taxon>Eukaryota</taxon>
        <taxon>Metazoa</taxon>
        <taxon>Spiralia</taxon>
        <taxon>Lophotrochozoa</taxon>
        <taxon>Mollusca</taxon>
        <taxon>Bivalvia</taxon>
        <taxon>Autobranchia</taxon>
        <taxon>Pteriomorphia</taxon>
        <taxon>Ostreida</taxon>
        <taxon>Ostreoidea</taxon>
        <taxon>Ostreidae</taxon>
        <taxon>Magallana</taxon>
    </lineage>
</organism>
<evidence type="ECO:0000259" key="6">
    <source>
        <dbReference type="PROSITE" id="PS50600"/>
    </source>
</evidence>
<keyword evidence="3" id="KW-0378">Hydrolase</keyword>
<dbReference type="GO" id="GO:0019784">
    <property type="term" value="F:deNEDDylase activity"/>
    <property type="evidence" value="ECO:0007669"/>
    <property type="project" value="InterPro"/>
</dbReference>
<dbReference type="Gene3D" id="1.10.10.2590">
    <property type="entry name" value="BEN domain"/>
    <property type="match status" value="1"/>
</dbReference>
<evidence type="ECO:0000313" key="7">
    <source>
        <dbReference type="EnsemblMetazoa" id="G8408.1:cds"/>
    </source>
</evidence>
<sequence>MARFAIVHWEDHFVSLINLETVKEPRKPVLEYREGEFITATYGKKPYKARISEISTDRASLQSKSKDGKFPLKYTYSDDVPVVEGNLDKSTVSTSRQDEEEATDSLEPEVVQRDVQRNYDSTSDLSTINEEMPPVGESTPDTDTTASDVVDTTVEMPLQVTPEAKRHSRSPTPPSLSSKVRKLEKKYEALEREVRHLKKKLRASVADVAPHTVPGPSSSPQAASDGPSVEELLQCVSHLSSKDVGIILRTLVYKVFENEDLLNCSRTGKKTVNSRDNPKPPLNAIKLEIVQTAIMRKCEISVEVFKKKFDNFLKMERHLGPVRNAVEQEPKKGNEKEELAQMMSCKVVLQKLKINSPYTTPTNVDDNQNVEDLAEGEAITSGDLGLPQLHSQNDEDLAEGEAITSGDLGLPQLHCQNVEDLAEGEAITSGDLGLPQLHSQNDEDLAEGEAITSGDLGLPQLHSQNVEDLAEGEAITSGDLGLPQLHSQNVEDLAEGEAITSGDLGLPQPGNQNVEHLVEDEDIALEEVELLQLDADETIEKNVQLSVADLSYQERASLQVERIWAQSEITDFIIGSVHGINITDRDIKSLQGNQWLTDQVIDGYLKILCQTELDKGQLILHVPVQTMTAISTGKYFNDQSSKIFSKHVLTYYDTVLGVCHLRGSHWVLVILRPCEGNFYFLDSMGFSKERANKVLHYWRNFLSMRCLEKQISWKLCHQELSMQTDGYNCGVFSTLFARKFLAHQPLTSITKEELNQERRHIAEKLLQYEGWKTTGKCPWQYSSKFHGHSLELPSHLSIELHGISLEGL</sequence>
<feature type="region of interest" description="Disordered" evidence="5">
    <location>
        <begin position="85"/>
        <end position="146"/>
    </location>
</feature>
<dbReference type="GO" id="GO:0000338">
    <property type="term" value="P:protein deneddylation"/>
    <property type="evidence" value="ECO:0007669"/>
    <property type="project" value="TreeGrafter"/>
</dbReference>
<dbReference type="EnsemblMetazoa" id="G8408.1">
    <property type="protein sequence ID" value="G8408.1:cds"/>
    <property type="gene ID" value="G8408"/>
</dbReference>
<feature type="domain" description="Ubiquitin-like protease family profile" evidence="6">
    <location>
        <begin position="580"/>
        <end position="740"/>
    </location>
</feature>